<accession>A0A0F8Y3K4</accession>
<gene>
    <name evidence="1" type="ORF">LCGC14_2946640</name>
</gene>
<name>A0A0F8Y3K4_9ZZZZ</name>
<sequence length="32" mass="3419">VWAGGLCTIVWHAKGELLVNDPSPPDDTIQEG</sequence>
<comment type="caution">
    <text evidence="1">The sequence shown here is derived from an EMBL/GenBank/DDBJ whole genome shotgun (WGS) entry which is preliminary data.</text>
</comment>
<protein>
    <submittedName>
        <fullName evidence="1">Uncharacterized protein</fullName>
    </submittedName>
</protein>
<reference evidence="1" key="1">
    <citation type="journal article" date="2015" name="Nature">
        <title>Complex archaea that bridge the gap between prokaryotes and eukaryotes.</title>
        <authorList>
            <person name="Spang A."/>
            <person name="Saw J.H."/>
            <person name="Jorgensen S.L."/>
            <person name="Zaremba-Niedzwiedzka K."/>
            <person name="Martijn J."/>
            <person name="Lind A.E."/>
            <person name="van Eijk R."/>
            <person name="Schleper C."/>
            <person name="Guy L."/>
            <person name="Ettema T.J."/>
        </authorList>
    </citation>
    <scope>NUCLEOTIDE SEQUENCE</scope>
</reference>
<dbReference type="EMBL" id="LAZR01059256">
    <property type="protein sequence ID" value="KKK68185.1"/>
    <property type="molecule type" value="Genomic_DNA"/>
</dbReference>
<organism evidence="1">
    <name type="scientific">marine sediment metagenome</name>
    <dbReference type="NCBI Taxonomy" id="412755"/>
    <lineage>
        <taxon>unclassified sequences</taxon>
        <taxon>metagenomes</taxon>
        <taxon>ecological metagenomes</taxon>
    </lineage>
</organism>
<feature type="non-terminal residue" evidence="1">
    <location>
        <position position="1"/>
    </location>
</feature>
<proteinExistence type="predicted"/>
<evidence type="ECO:0000313" key="1">
    <source>
        <dbReference type="EMBL" id="KKK68185.1"/>
    </source>
</evidence>
<dbReference type="AlphaFoldDB" id="A0A0F8Y3K4"/>